<sequence>MGRKKFEFGLELNDQMSVSYLDYKVHIHRYIVLLYLTNYPILFPSPLNLLNITCSSYLVGIGFYD</sequence>
<evidence type="ECO:0000313" key="1">
    <source>
        <dbReference type="EMBL" id="JAD23453.1"/>
    </source>
</evidence>
<protein>
    <submittedName>
        <fullName evidence="1">Uncharacterized protein</fullName>
    </submittedName>
</protein>
<accession>A0A0A8YD12</accession>
<name>A0A0A8YD12_ARUDO</name>
<dbReference type="AlphaFoldDB" id="A0A0A8YD12"/>
<proteinExistence type="predicted"/>
<reference evidence="1" key="1">
    <citation type="submission" date="2014-09" db="EMBL/GenBank/DDBJ databases">
        <authorList>
            <person name="Magalhaes I.L.F."/>
            <person name="Oliveira U."/>
            <person name="Santos F.R."/>
            <person name="Vidigal T.H.D.A."/>
            <person name="Brescovit A.D."/>
            <person name="Santos A.J."/>
        </authorList>
    </citation>
    <scope>NUCLEOTIDE SEQUENCE</scope>
    <source>
        <tissue evidence="1">Shoot tissue taken approximately 20 cm above the soil surface</tissue>
    </source>
</reference>
<organism evidence="1">
    <name type="scientific">Arundo donax</name>
    <name type="common">Giant reed</name>
    <name type="synonym">Donax arundinaceus</name>
    <dbReference type="NCBI Taxonomy" id="35708"/>
    <lineage>
        <taxon>Eukaryota</taxon>
        <taxon>Viridiplantae</taxon>
        <taxon>Streptophyta</taxon>
        <taxon>Embryophyta</taxon>
        <taxon>Tracheophyta</taxon>
        <taxon>Spermatophyta</taxon>
        <taxon>Magnoliopsida</taxon>
        <taxon>Liliopsida</taxon>
        <taxon>Poales</taxon>
        <taxon>Poaceae</taxon>
        <taxon>PACMAD clade</taxon>
        <taxon>Arundinoideae</taxon>
        <taxon>Arundineae</taxon>
        <taxon>Arundo</taxon>
    </lineage>
</organism>
<reference evidence="1" key="2">
    <citation type="journal article" date="2015" name="Data Brief">
        <title>Shoot transcriptome of the giant reed, Arundo donax.</title>
        <authorList>
            <person name="Barrero R.A."/>
            <person name="Guerrero F.D."/>
            <person name="Moolhuijzen P."/>
            <person name="Goolsby J.A."/>
            <person name="Tidwell J."/>
            <person name="Bellgard S.E."/>
            <person name="Bellgard M.I."/>
        </authorList>
    </citation>
    <scope>NUCLEOTIDE SEQUENCE</scope>
    <source>
        <tissue evidence="1">Shoot tissue taken approximately 20 cm above the soil surface</tissue>
    </source>
</reference>
<dbReference type="EMBL" id="GBRH01274442">
    <property type="protein sequence ID" value="JAD23453.1"/>
    <property type="molecule type" value="Transcribed_RNA"/>
</dbReference>